<dbReference type="SUPFAM" id="SSF88697">
    <property type="entry name" value="PUA domain-like"/>
    <property type="match status" value="1"/>
</dbReference>
<evidence type="ECO:0000313" key="2">
    <source>
        <dbReference type="EMBL" id="GEK29280.1"/>
    </source>
</evidence>
<dbReference type="EMBL" id="JQCB01000006">
    <property type="protein sequence ID" value="KRN96030.1"/>
    <property type="molecule type" value="Genomic_DNA"/>
</dbReference>
<sequence>MTAYFNVTSEQFWQAYCQFAQLSTDIKPDVFAFGDSGEMADELAALVISGTKTATTAAADVEPDAMVGEYSVILDGHDHPVAVIQTVVYEEMPFNQVSAEHAYHEGENDRSLASWRQEHETFWRRELAAEGGQFSEDMQVACEVFVLKATQATVEPYLKELFK</sequence>
<dbReference type="RefSeq" id="WP_057810237.1">
    <property type="nucleotide sequence ID" value="NZ_BJUD01000042.1"/>
</dbReference>
<dbReference type="PIRSF" id="PIRSF021320">
    <property type="entry name" value="DUF984"/>
    <property type="match status" value="1"/>
</dbReference>
<proteinExistence type="predicted"/>
<comment type="caution">
    <text evidence="3">The sequence shown here is derived from an EMBL/GenBank/DDBJ whole genome shotgun (WGS) entry which is preliminary data.</text>
</comment>
<evidence type="ECO:0000259" key="1">
    <source>
        <dbReference type="SMART" id="SM01022"/>
    </source>
</evidence>
<dbReference type="STRING" id="348151.IV55_GL001711"/>
<name>A0A0R2L339_9LACO</name>
<dbReference type="InterPro" id="IPR007374">
    <property type="entry name" value="ASCH_domain"/>
</dbReference>
<dbReference type="Proteomes" id="UP000051139">
    <property type="component" value="Unassembled WGS sequence"/>
</dbReference>
<organism evidence="3 4">
    <name type="scientific">Furfurilactobacillus siliginis</name>
    <dbReference type="NCBI Taxonomy" id="348151"/>
    <lineage>
        <taxon>Bacteria</taxon>
        <taxon>Bacillati</taxon>
        <taxon>Bacillota</taxon>
        <taxon>Bacilli</taxon>
        <taxon>Lactobacillales</taxon>
        <taxon>Lactobacillaceae</taxon>
        <taxon>Furfurilactobacillus</taxon>
    </lineage>
</organism>
<dbReference type="Proteomes" id="UP000321429">
    <property type="component" value="Unassembled WGS sequence"/>
</dbReference>
<dbReference type="PATRIC" id="fig|348151.3.peg.1763"/>
<dbReference type="InterPro" id="IPR009326">
    <property type="entry name" value="DUF984"/>
</dbReference>
<dbReference type="InterPro" id="IPR015947">
    <property type="entry name" value="PUA-like_sf"/>
</dbReference>
<dbReference type="OrthoDB" id="9807542at2"/>
<dbReference type="Pfam" id="PF04266">
    <property type="entry name" value="ASCH"/>
    <property type="match status" value="1"/>
</dbReference>
<dbReference type="SMART" id="SM01022">
    <property type="entry name" value="ASCH"/>
    <property type="match status" value="1"/>
</dbReference>
<keyword evidence="4" id="KW-1185">Reference proteome</keyword>
<dbReference type="AlphaFoldDB" id="A0A0R2L339"/>
<evidence type="ECO:0000313" key="3">
    <source>
        <dbReference type="EMBL" id="KRN96030.1"/>
    </source>
</evidence>
<evidence type="ECO:0000313" key="4">
    <source>
        <dbReference type="Proteomes" id="UP000051139"/>
    </source>
</evidence>
<dbReference type="PANTHER" id="PTHR39203">
    <property type="entry name" value="CYTOPLASMIC PROTEIN-RELATED"/>
    <property type="match status" value="1"/>
</dbReference>
<accession>A0A0R2L339</accession>
<feature type="domain" description="ASCH" evidence="1">
    <location>
        <begin position="31"/>
        <end position="148"/>
    </location>
</feature>
<protein>
    <submittedName>
        <fullName evidence="2">RNA-binding protein</fullName>
    </submittedName>
</protein>
<evidence type="ECO:0000313" key="5">
    <source>
        <dbReference type="Proteomes" id="UP000321429"/>
    </source>
</evidence>
<dbReference type="Gene3D" id="3.10.400.10">
    <property type="entry name" value="Sulfate adenylyltransferase"/>
    <property type="match status" value="1"/>
</dbReference>
<reference evidence="3 4" key="1">
    <citation type="journal article" date="2015" name="Genome Announc.">
        <title>Expanding the biotechnology potential of lactobacilli through comparative genomics of 213 strains and associated genera.</title>
        <authorList>
            <person name="Sun Z."/>
            <person name="Harris H.M."/>
            <person name="McCann A."/>
            <person name="Guo C."/>
            <person name="Argimon S."/>
            <person name="Zhang W."/>
            <person name="Yang X."/>
            <person name="Jeffery I.B."/>
            <person name="Cooney J.C."/>
            <person name="Kagawa T.F."/>
            <person name="Liu W."/>
            <person name="Song Y."/>
            <person name="Salvetti E."/>
            <person name="Wrobel A."/>
            <person name="Rasinkangas P."/>
            <person name="Parkhill J."/>
            <person name="Rea M.C."/>
            <person name="O'Sullivan O."/>
            <person name="Ritari J."/>
            <person name="Douillard F.P."/>
            <person name="Paul Ross R."/>
            <person name="Yang R."/>
            <person name="Briner A.E."/>
            <person name="Felis G.E."/>
            <person name="de Vos W.M."/>
            <person name="Barrangou R."/>
            <person name="Klaenhammer T.R."/>
            <person name="Caufield P.W."/>
            <person name="Cui Y."/>
            <person name="Zhang H."/>
            <person name="O'Toole P.W."/>
        </authorList>
    </citation>
    <scope>NUCLEOTIDE SEQUENCE [LARGE SCALE GENOMIC DNA]</scope>
    <source>
        <strain evidence="3 4">DSM 22696</strain>
    </source>
</reference>
<dbReference type="EMBL" id="BJUD01000042">
    <property type="protein sequence ID" value="GEK29280.1"/>
    <property type="molecule type" value="Genomic_DNA"/>
</dbReference>
<reference evidence="2 5" key="2">
    <citation type="submission" date="2019-07" db="EMBL/GenBank/DDBJ databases">
        <title>Whole genome shotgun sequence of Lactobacillus siliginis NBRC 101315.</title>
        <authorList>
            <person name="Hosoyama A."/>
            <person name="Uohara A."/>
            <person name="Ohji S."/>
            <person name="Ichikawa N."/>
        </authorList>
    </citation>
    <scope>NUCLEOTIDE SEQUENCE [LARGE SCALE GENOMIC DNA]</scope>
    <source>
        <strain evidence="2 5">NBRC 101315</strain>
    </source>
</reference>
<dbReference type="CDD" id="cd06553">
    <property type="entry name" value="ASCH_Ef3133_like"/>
    <property type="match status" value="1"/>
</dbReference>
<gene>
    <name evidence="3" type="ORF">IV55_GL001711</name>
    <name evidence="2" type="ORF">LSI01_15910</name>
</gene>
<dbReference type="PANTHER" id="PTHR39203:SF1">
    <property type="entry name" value="CYTOPLASMIC PROTEIN"/>
    <property type="match status" value="1"/>
</dbReference>